<feature type="region of interest" description="Disordered" evidence="1">
    <location>
        <begin position="241"/>
        <end position="267"/>
    </location>
</feature>
<accession>A0A5B7J8C5</accession>
<evidence type="ECO:0000256" key="1">
    <source>
        <dbReference type="SAM" id="MobiDB-lite"/>
    </source>
</evidence>
<feature type="compositionally biased region" description="Basic and acidic residues" evidence="1">
    <location>
        <begin position="127"/>
        <end position="136"/>
    </location>
</feature>
<proteinExistence type="predicted"/>
<organism evidence="2 3">
    <name type="scientific">Portunus trituberculatus</name>
    <name type="common">Swimming crab</name>
    <name type="synonym">Neptunus trituberculatus</name>
    <dbReference type="NCBI Taxonomy" id="210409"/>
    <lineage>
        <taxon>Eukaryota</taxon>
        <taxon>Metazoa</taxon>
        <taxon>Ecdysozoa</taxon>
        <taxon>Arthropoda</taxon>
        <taxon>Crustacea</taxon>
        <taxon>Multicrustacea</taxon>
        <taxon>Malacostraca</taxon>
        <taxon>Eumalacostraca</taxon>
        <taxon>Eucarida</taxon>
        <taxon>Decapoda</taxon>
        <taxon>Pleocyemata</taxon>
        <taxon>Brachyura</taxon>
        <taxon>Eubrachyura</taxon>
        <taxon>Portunoidea</taxon>
        <taxon>Portunidae</taxon>
        <taxon>Portuninae</taxon>
        <taxon>Portunus</taxon>
    </lineage>
</organism>
<feature type="region of interest" description="Disordered" evidence="1">
    <location>
        <begin position="1"/>
        <end position="78"/>
    </location>
</feature>
<sequence>MAAWPSVGLLPAKRRGAGGRRGSGYTGHGRTVAASSQVPAANESRQKKRLTLISGASQGRGGQRGEEPGPHPLANGGARHISGRAATIASPACKTTSILKFIPNGKGRKSRTWVFITRSAFEAREGRNLGDRRDLRSPASCPPSLPSLPPSLPPSQDNFIHSALDGARVMRLPPSLVASLYTPAGSFGRWAAGLSRPISRPPEWPRGHEPPESLHISDEADVSAAAAAAAACLPHIRSSGCPSAGVRGGCVSASRPQPLEDKESWAQ</sequence>
<name>A0A5B7J8C5_PORTR</name>
<dbReference type="Proteomes" id="UP000324222">
    <property type="component" value="Unassembled WGS sequence"/>
</dbReference>
<evidence type="ECO:0000313" key="2">
    <source>
        <dbReference type="EMBL" id="MPC90276.1"/>
    </source>
</evidence>
<comment type="caution">
    <text evidence="2">The sequence shown here is derived from an EMBL/GenBank/DDBJ whole genome shotgun (WGS) entry which is preliminary data.</text>
</comment>
<reference evidence="2 3" key="1">
    <citation type="submission" date="2019-05" db="EMBL/GenBank/DDBJ databases">
        <title>Another draft genome of Portunus trituberculatus and its Hox gene families provides insights of decapod evolution.</title>
        <authorList>
            <person name="Jeong J.-H."/>
            <person name="Song I."/>
            <person name="Kim S."/>
            <person name="Choi T."/>
            <person name="Kim D."/>
            <person name="Ryu S."/>
            <person name="Kim W."/>
        </authorList>
    </citation>
    <scope>NUCLEOTIDE SEQUENCE [LARGE SCALE GENOMIC DNA]</scope>
    <source>
        <tissue evidence="2">Muscle</tissue>
    </source>
</reference>
<feature type="compositionally biased region" description="Pro residues" evidence="1">
    <location>
        <begin position="140"/>
        <end position="153"/>
    </location>
</feature>
<dbReference type="EMBL" id="VSRR010083855">
    <property type="protein sequence ID" value="MPC90276.1"/>
    <property type="molecule type" value="Genomic_DNA"/>
</dbReference>
<dbReference type="AlphaFoldDB" id="A0A5B7J8C5"/>
<feature type="region of interest" description="Disordered" evidence="1">
    <location>
        <begin position="127"/>
        <end position="156"/>
    </location>
</feature>
<gene>
    <name evidence="2" type="ORF">E2C01_085255</name>
</gene>
<evidence type="ECO:0000313" key="3">
    <source>
        <dbReference type="Proteomes" id="UP000324222"/>
    </source>
</evidence>
<protein>
    <submittedName>
        <fullName evidence="2">Uncharacterized protein</fullName>
    </submittedName>
</protein>
<keyword evidence="3" id="KW-1185">Reference proteome</keyword>
<feature type="compositionally biased region" description="Basic and acidic residues" evidence="1">
    <location>
        <begin position="258"/>
        <end position="267"/>
    </location>
</feature>